<dbReference type="InterPro" id="IPR036259">
    <property type="entry name" value="MFS_trans_sf"/>
</dbReference>
<dbReference type="RefSeq" id="WP_013495668.1">
    <property type="nucleotide sequence ID" value="NC_014831.1"/>
</dbReference>
<evidence type="ECO:0000259" key="8">
    <source>
        <dbReference type="PROSITE" id="PS50850"/>
    </source>
</evidence>
<sequence length="445" mass="47622">MGRPGGSPRAGTAPQAGNGVKSYGFFELLQRFQAYRRYWLAMAVSWAGDRFHAVALATLVLDRFPDQPMAIGIVLMAQHLPQAVFGLLAGALADRWPRRTVMVVTDLIRAAVTLMVPLATELWQVYLAALVVGTASTFFFPAWRSTLPAVIHRDALLEANAYHSATRSFIDILAPVVATALIAAGRAVHPMLYMAPAFWLDSVSYVISAWQLSRLPLDEATLRAGRPPAPGGAAGVWQDVVAGLRYHRRNRTVWALLLLMGSFAWGANGANALMQKAVPALLDVPPERWGVLLAAMGLGMIGGNAIVARRGKVWPRRVIIGTGYFGAWLALVILAGTRDFGVAMAAYVLMGLGNAAFLAPQVAWVQEATDPAFLGRVEATRNALIYVGMTASPLLAGWLERALGSLPGAMWAISVLFLVPAVLSFIHPALRQAPAPAPARAVPGA</sequence>
<evidence type="ECO:0000256" key="2">
    <source>
        <dbReference type="ARBA" id="ARBA00022448"/>
    </source>
</evidence>
<name>E6SLR4_THEM7</name>
<dbReference type="PROSITE" id="PS50850">
    <property type="entry name" value="MFS"/>
    <property type="match status" value="1"/>
</dbReference>
<keyword evidence="6 7" id="KW-0472">Membrane</keyword>
<dbReference type="InterPro" id="IPR010290">
    <property type="entry name" value="TM_effector"/>
</dbReference>
<accession>E6SLR4</accession>
<reference evidence="9 10" key="1">
    <citation type="journal article" date="2010" name="Stand. Genomic Sci.">
        <title>Complete genome sequence of Thermaerobacter marianensis type strain (7p75a).</title>
        <authorList>
            <person name="Han C."/>
            <person name="Gu W."/>
            <person name="Zhang X."/>
            <person name="Lapidus A."/>
            <person name="Nolan M."/>
            <person name="Copeland A."/>
            <person name="Lucas S."/>
            <person name="Del Rio T.G."/>
            <person name="Tice H."/>
            <person name="Cheng J.F."/>
            <person name="Tapia R."/>
            <person name="Goodwin L."/>
            <person name="Pitluck S."/>
            <person name="Pagani I."/>
            <person name="Ivanova N."/>
            <person name="Mavromatis K."/>
            <person name="Mikhailova N."/>
            <person name="Pati A."/>
            <person name="Chen A."/>
            <person name="Palaniappan K."/>
            <person name="Land M."/>
            <person name="Hauser L."/>
            <person name="Chang Y.J."/>
            <person name="Jeffries C.D."/>
            <person name="Schneider S."/>
            <person name="Rohde M."/>
            <person name="Goker M."/>
            <person name="Pukall R."/>
            <person name="Woyke T."/>
            <person name="Bristow J."/>
            <person name="Eisen J.A."/>
            <person name="Markowitz V."/>
            <person name="Hugenholtz P."/>
            <person name="Kyrpides N.C."/>
            <person name="Klenk H.P."/>
            <person name="Detter J.C."/>
        </authorList>
    </citation>
    <scope>NUCLEOTIDE SEQUENCE [LARGE SCALE GENOMIC DNA]</scope>
    <source>
        <strain evidence="10">ATCC 700841 / DSM 12885 / JCM 10246 / 7p75a</strain>
    </source>
</reference>
<dbReference type="CDD" id="cd06173">
    <property type="entry name" value="MFS_MefA_like"/>
    <property type="match status" value="1"/>
</dbReference>
<dbReference type="HOGENOM" id="CLU_034180_7_1_9"/>
<feature type="transmembrane region" description="Helical" evidence="7">
    <location>
        <begin position="253"/>
        <end position="274"/>
    </location>
</feature>
<dbReference type="Gene3D" id="1.20.1250.20">
    <property type="entry name" value="MFS general substrate transporter like domains"/>
    <property type="match status" value="1"/>
</dbReference>
<keyword evidence="5 7" id="KW-1133">Transmembrane helix</keyword>
<dbReference type="eggNOG" id="COG2814">
    <property type="taxonomic scope" value="Bacteria"/>
</dbReference>
<protein>
    <submittedName>
        <fullName evidence="9">Major facilitator superfamily MFS_1</fullName>
    </submittedName>
</protein>
<keyword evidence="10" id="KW-1185">Reference proteome</keyword>
<feature type="transmembrane region" description="Helical" evidence="7">
    <location>
        <begin position="411"/>
        <end position="430"/>
    </location>
</feature>
<feature type="transmembrane region" description="Helical" evidence="7">
    <location>
        <begin position="318"/>
        <end position="336"/>
    </location>
</feature>
<evidence type="ECO:0000256" key="4">
    <source>
        <dbReference type="ARBA" id="ARBA00022692"/>
    </source>
</evidence>
<feature type="transmembrane region" description="Helical" evidence="7">
    <location>
        <begin position="38"/>
        <end position="61"/>
    </location>
</feature>
<evidence type="ECO:0000313" key="9">
    <source>
        <dbReference type="EMBL" id="ADU51363.1"/>
    </source>
</evidence>
<evidence type="ECO:0000256" key="3">
    <source>
        <dbReference type="ARBA" id="ARBA00022475"/>
    </source>
</evidence>
<gene>
    <name evidence="9" type="ordered locus">Tmar_1250</name>
</gene>
<feature type="transmembrane region" description="Helical" evidence="7">
    <location>
        <begin position="125"/>
        <end position="143"/>
    </location>
</feature>
<keyword evidence="4 7" id="KW-0812">Transmembrane</keyword>
<dbReference type="GO" id="GO:0005886">
    <property type="term" value="C:plasma membrane"/>
    <property type="evidence" value="ECO:0007669"/>
    <property type="project" value="UniProtKB-SubCell"/>
</dbReference>
<reference evidence="10" key="2">
    <citation type="journal article" date="2010" name="Stand. Genomic Sci.">
        <title>Complete genome sequence of Thermaerobacter marianensis type strain (7p75aT).</title>
        <authorList>
            <person name="Han C."/>
            <person name="Gu W."/>
            <person name="Zhang X."/>
            <person name="Lapidus A."/>
            <person name="Nolan M."/>
            <person name="Copeland A."/>
            <person name="Lucas S."/>
            <person name="Glavina Del Rio T."/>
            <person name="Tice H."/>
            <person name="Cheng J."/>
            <person name="Tapia R."/>
            <person name="Goodwin L."/>
            <person name="Pitluck S."/>
            <person name="Pagani I."/>
            <person name="Ivanova N."/>
            <person name="Mavromatis K."/>
            <person name="Mikhailova N."/>
            <person name="Pati A."/>
            <person name="Chen A."/>
            <person name="Palaniappan K."/>
            <person name="Land M."/>
            <person name="Hauser L."/>
            <person name="Chang Y."/>
            <person name="Jeffries C."/>
            <person name="Schneider S."/>
            <person name="Rohde M."/>
            <person name="Goker M."/>
            <person name="Pukall R."/>
            <person name="Woyke T."/>
            <person name="Bristow J."/>
            <person name="Eisen J."/>
            <person name="Markowitz V."/>
            <person name="Hugenholtz P."/>
            <person name="Kyrpides N."/>
            <person name="Klenk H."/>
            <person name="Detter J."/>
        </authorList>
    </citation>
    <scope>NUCLEOTIDE SEQUENCE [LARGE SCALE GENOMIC DNA]</scope>
    <source>
        <strain evidence="10">ATCC 700841 / DSM 12885 / JCM 10246 / 7p75a</strain>
    </source>
</reference>
<dbReference type="PANTHER" id="PTHR23513">
    <property type="entry name" value="INTEGRAL MEMBRANE EFFLUX PROTEIN-RELATED"/>
    <property type="match status" value="1"/>
</dbReference>
<feature type="transmembrane region" description="Helical" evidence="7">
    <location>
        <begin position="383"/>
        <end position="399"/>
    </location>
</feature>
<proteinExistence type="predicted"/>
<evidence type="ECO:0000256" key="7">
    <source>
        <dbReference type="SAM" id="Phobius"/>
    </source>
</evidence>
<dbReference type="SUPFAM" id="SSF103473">
    <property type="entry name" value="MFS general substrate transporter"/>
    <property type="match status" value="1"/>
</dbReference>
<comment type="subcellular location">
    <subcellularLocation>
        <location evidence="1">Cell membrane</location>
        <topology evidence="1">Multi-pass membrane protein</topology>
    </subcellularLocation>
</comment>
<dbReference type="KEGG" id="tmr:Tmar_1250"/>
<evidence type="ECO:0000256" key="5">
    <source>
        <dbReference type="ARBA" id="ARBA00022989"/>
    </source>
</evidence>
<feature type="domain" description="Major facilitator superfamily (MFS) profile" evidence="8">
    <location>
        <begin position="250"/>
        <end position="445"/>
    </location>
</feature>
<feature type="transmembrane region" description="Helical" evidence="7">
    <location>
        <begin position="342"/>
        <end position="363"/>
    </location>
</feature>
<dbReference type="STRING" id="644966.Tmar_1250"/>
<keyword evidence="2" id="KW-0813">Transport</keyword>
<keyword evidence="3" id="KW-1003">Cell membrane</keyword>
<evidence type="ECO:0000313" key="10">
    <source>
        <dbReference type="Proteomes" id="UP000008915"/>
    </source>
</evidence>
<dbReference type="PANTHER" id="PTHR23513:SF6">
    <property type="entry name" value="MAJOR FACILITATOR SUPERFAMILY ASSOCIATED DOMAIN-CONTAINING PROTEIN"/>
    <property type="match status" value="1"/>
</dbReference>
<dbReference type="GO" id="GO:0022857">
    <property type="term" value="F:transmembrane transporter activity"/>
    <property type="evidence" value="ECO:0007669"/>
    <property type="project" value="InterPro"/>
</dbReference>
<feature type="transmembrane region" description="Helical" evidence="7">
    <location>
        <begin position="289"/>
        <end position="306"/>
    </location>
</feature>
<feature type="transmembrane region" description="Helical" evidence="7">
    <location>
        <begin position="73"/>
        <end position="93"/>
    </location>
</feature>
<dbReference type="AlphaFoldDB" id="E6SLR4"/>
<dbReference type="Pfam" id="PF05977">
    <property type="entry name" value="MFS_3"/>
    <property type="match status" value="1"/>
</dbReference>
<evidence type="ECO:0000256" key="6">
    <source>
        <dbReference type="ARBA" id="ARBA00023136"/>
    </source>
</evidence>
<evidence type="ECO:0000256" key="1">
    <source>
        <dbReference type="ARBA" id="ARBA00004651"/>
    </source>
</evidence>
<dbReference type="Proteomes" id="UP000008915">
    <property type="component" value="Chromosome"/>
</dbReference>
<dbReference type="InterPro" id="IPR020846">
    <property type="entry name" value="MFS_dom"/>
</dbReference>
<dbReference type="EMBL" id="CP002344">
    <property type="protein sequence ID" value="ADU51363.1"/>
    <property type="molecule type" value="Genomic_DNA"/>
</dbReference>
<organism evidence="9 10">
    <name type="scientific">Thermaerobacter marianensis (strain ATCC 700841 / DSM 12885 / JCM 10246 / 7p75a)</name>
    <dbReference type="NCBI Taxonomy" id="644966"/>
    <lineage>
        <taxon>Bacteria</taxon>
        <taxon>Bacillati</taxon>
        <taxon>Bacillota</taxon>
        <taxon>Clostridia</taxon>
        <taxon>Eubacteriales</taxon>
        <taxon>Clostridiales Family XVII. Incertae Sedis</taxon>
        <taxon>Thermaerobacter</taxon>
    </lineage>
</organism>